<proteinExistence type="predicted"/>
<name>A0A0P1EQQ3_9RHOB</name>
<gene>
    <name evidence="2" type="ORF">SHM7688_02010</name>
</gene>
<dbReference type="AlphaFoldDB" id="A0A0P1EQQ3"/>
<evidence type="ECO:0000256" key="1">
    <source>
        <dbReference type="SAM" id="SignalP"/>
    </source>
</evidence>
<sequence length="179" mass="19185">MRFSTAAALALIAAPAYANGHWTFGAWQVYTETVSAGNYLHLSCTAYSGGNGDPLVRISITSSEVGPPANYPTVYVQESAPRGYATNMQQGHTVALVIDDRRDFYAHAYNYYDNDGILQAYAGISDPDSLATMRAMRTGQMMSVYLDGVPYTHVNLSGFTAAYVKAMDACGHSGSGVVN</sequence>
<feature type="chain" id="PRO_5006061792" description="Invasion protein B, involved in pathogenesis" evidence="1">
    <location>
        <begin position="19"/>
        <end position="179"/>
    </location>
</feature>
<organism evidence="2 3">
    <name type="scientific">Shimia marina</name>
    <dbReference type="NCBI Taxonomy" id="321267"/>
    <lineage>
        <taxon>Bacteria</taxon>
        <taxon>Pseudomonadati</taxon>
        <taxon>Pseudomonadota</taxon>
        <taxon>Alphaproteobacteria</taxon>
        <taxon>Rhodobacterales</taxon>
        <taxon>Roseobacteraceae</taxon>
    </lineage>
</organism>
<evidence type="ECO:0008006" key="4">
    <source>
        <dbReference type="Google" id="ProtNLM"/>
    </source>
</evidence>
<accession>A0A0P1EQQ3</accession>
<dbReference type="OrthoDB" id="7665031at2"/>
<dbReference type="Proteomes" id="UP000054823">
    <property type="component" value="Unassembled WGS sequence"/>
</dbReference>
<reference evidence="2 3" key="1">
    <citation type="submission" date="2015-09" db="EMBL/GenBank/DDBJ databases">
        <authorList>
            <consortium name="Swine Surveillance"/>
        </authorList>
    </citation>
    <scope>NUCLEOTIDE SEQUENCE [LARGE SCALE GENOMIC DNA]</scope>
    <source>
        <strain evidence="2 3">CECT 7688</strain>
    </source>
</reference>
<feature type="signal peptide" evidence="1">
    <location>
        <begin position="1"/>
        <end position="18"/>
    </location>
</feature>
<evidence type="ECO:0000313" key="2">
    <source>
        <dbReference type="EMBL" id="CUH52563.1"/>
    </source>
</evidence>
<dbReference type="STRING" id="321267.SHM7688_02010"/>
<evidence type="ECO:0000313" key="3">
    <source>
        <dbReference type="Proteomes" id="UP000054823"/>
    </source>
</evidence>
<dbReference type="RefSeq" id="WP_058239777.1">
    <property type="nucleotide sequence ID" value="NZ_CYPW01000018.1"/>
</dbReference>
<keyword evidence="3" id="KW-1185">Reference proteome</keyword>
<protein>
    <recommendedName>
        <fullName evidence="4">Invasion protein B, involved in pathogenesis</fullName>
    </recommendedName>
</protein>
<dbReference type="EMBL" id="CYPW01000018">
    <property type="protein sequence ID" value="CUH52563.1"/>
    <property type="molecule type" value="Genomic_DNA"/>
</dbReference>
<keyword evidence="1" id="KW-0732">Signal</keyword>